<evidence type="ECO:0000313" key="2">
    <source>
        <dbReference type="EMBL" id="AYJ85209.1"/>
    </source>
</evidence>
<dbReference type="KEGG" id="spha:D3Y57_04060"/>
<sequence length="85" mass="9055">MIAPVSKAAATVAATPLVKAAKSFEAVFLRQMIGAMRSPSLGEDVFGSNASNQFRDMSDARLADSMAGKFGIAQMLEKQFKDQAK</sequence>
<keyword evidence="2" id="KW-0966">Cell projection</keyword>
<dbReference type="Proteomes" id="UP000276254">
    <property type="component" value="Plasmid unnamed1"/>
</dbReference>
<accession>A0A494T739</accession>
<geneLocation type="plasmid" evidence="2">
    <name>unnamed1</name>
</geneLocation>
<keyword evidence="2" id="KW-0282">Flagellum</keyword>
<gene>
    <name evidence="2" type="ORF">D3Y57_04060</name>
</gene>
<dbReference type="Pfam" id="PF10135">
    <property type="entry name" value="Rod-binding"/>
    <property type="match status" value="1"/>
</dbReference>
<evidence type="ECO:0000259" key="1">
    <source>
        <dbReference type="Pfam" id="PF10135"/>
    </source>
</evidence>
<proteinExistence type="predicted"/>
<organism evidence="2 3">
    <name type="scientific">Sphingomonas paeninsulae</name>
    <dbReference type="NCBI Taxonomy" id="2319844"/>
    <lineage>
        <taxon>Bacteria</taxon>
        <taxon>Pseudomonadati</taxon>
        <taxon>Pseudomonadota</taxon>
        <taxon>Alphaproteobacteria</taxon>
        <taxon>Sphingomonadales</taxon>
        <taxon>Sphingomonadaceae</taxon>
        <taxon>Sphingomonas</taxon>
    </lineage>
</organism>
<keyword evidence="3" id="KW-1185">Reference proteome</keyword>
<keyword evidence="2" id="KW-0969">Cilium</keyword>
<dbReference type="InterPro" id="IPR019301">
    <property type="entry name" value="Flagellar_prot_FlgJ_N"/>
</dbReference>
<reference evidence="2 3" key="1">
    <citation type="submission" date="2018-09" db="EMBL/GenBank/DDBJ databases">
        <title>Sphingomonas peninsula sp. nov., isolated from fildes peninsula, Antarctic soil.</title>
        <authorList>
            <person name="Yingchao G."/>
        </authorList>
    </citation>
    <scope>NUCLEOTIDE SEQUENCE [LARGE SCALE GENOMIC DNA]</scope>
    <source>
        <strain evidence="2 3">YZ-8</strain>
        <plasmid evidence="2 3">unnamed1</plasmid>
    </source>
</reference>
<dbReference type="EMBL" id="CP032828">
    <property type="protein sequence ID" value="AYJ85209.1"/>
    <property type="molecule type" value="Genomic_DNA"/>
</dbReference>
<evidence type="ECO:0000313" key="3">
    <source>
        <dbReference type="Proteomes" id="UP000276254"/>
    </source>
</evidence>
<dbReference type="RefSeq" id="WP_121151574.1">
    <property type="nucleotide sequence ID" value="NZ_CP032828.1"/>
</dbReference>
<protein>
    <submittedName>
        <fullName evidence="2">Flagellar biosynthesis protein FlgI</fullName>
    </submittedName>
</protein>
<keyword evidence="2" id="KW-0614">Plasmid</keyword>
<dbReference type="OrthoDB" id="8481704at2"/>
<feature type="domain" description="Flagellar protein FlgJ N-terminal" evidence="1">
    <location>
        <begin position="36"/>
        <end position="79"/>
    </location>
</feature>
<dbReference type="AlphaFoldDB" id="A0A494T739"/>
<name>A0A494T739_SPHPE</name>